<reference evidence="2" key="1">
    <citation type="submission" date="2018-05" db="EMBL/GenBank/DDBJ databases">
        <title>Complete Genome Sequence of Methylobacterium sp. 17SD2-17.</title>
        <authorList>
            <person name="Srinivasan S."/>
        </authorList>
    </citation>
    <scope>NUCLEOTIDE SEQUENCE [LARGE SCALE GENOMIC DNA]</scope>
    <source>
        <strain evidence="2">17SD2-17</strain>
    </source>
</reference>
<dbReference type="KEGG" id="mets:DK389_28405"/>
<dbReference type="OrthoDB" id="7996589at2"/>
<sequence length="83" mass="8952">MPRSVTYRITDTPDGRFDVAVTLEASEREPARTFRRDGVATLGDAEAWVEGLRVLMAAVGAPVIRSEDGEPAAAEGVLHRSDL</sequence>
<dbReference type="EMBL" id="CP029550">
    <property type="protein sequence ID" value="AWN43718.1"/>
    <property type="molecule type" value="Genomic_DNA"/>
</dbReference>
<dbReference type="RefSeq" id="WP_109894788.1">
    <property type="nucleotide sequence ID" value="NZ_CP029550.1"/>
</dbReference>
<gene>
    <name evidence="1" type="ORF">DK389_28405</name>
</gene>
<organism evidence="1 2">
    <name type="scientific">Methylobacterium durans</name>
    <dbReference type="NCBI Taxonomy" id="2202825"/>
    <lineage>
        <taxon>Bacteria</taxon>
        <taxon>Pseudomonadati</taxon>
        <taxon>Pseudomonadota</taxon>
        <taxon>Alphaproteobacteria</taxon>
        <taxon>Hyphomicrobiales</taxon>
        <taxon>Methylobacteriaceae</taxon>
        <taxon>Methylobacterium</taxon>
    </lineage>
</organism>
<evidence type="ECO:0000313" key="2">
    <source>
        <dbReference type="Proteomes" id="UP000245926"/>
    </source>
</evidence>
<accession>A0A2U8WDX4</accession>
<dbReference type="AlphaFoldDB" id="A0A2U8WDX4"/>
<keyword evidence="2" id="KW-1185">Reference proteome</keyword>
<name>A0A2U8WDX4_9HYPH</name>
<protein>
    <submittedName>
        <fullName evidence="1">Uncharacterized protein</fullName>
    </submittedName>
</protein>
<proteinExistence type="predicted"/>
<dbReference type="Proteomes" id="UP000245926">
    <property type="component" value="Chromosome"/>
</dbReference>
<evidence type="ECO:0000313" key="1">
    <source>
        <dbReference type="EMBL" id="AWN43718.1"/>
    </source>
</evidence>